<evidence type="ECO:0000313" key="1">
    <source>
        <dbReference type="EMBL" id="MET1257202.1"/>
    </source>
</evidence>
<dbReference type="RefSeq" id="WP_353897783.1">
    <property type="nucleotide sequence ID" value="NZ_JBEVCJ010000039.1"/>
</dbReference>
<proteinExistence type="predicted"/>
<sequence length="264" mass="31395">MKYYQYWVNRQFNIRIGAQKESINILSGSNVSEQDAFEQAIKRCEQVERRIQTKEPLSEYDIPIKEQVDTIIDSANIVTICRYGAKIINTEQYTILDLDDYPLNFFDWFNGMRKLSRKERIVAKFLQQIKKYPELGEDFRIYETTKGVRVIGKKYLAPEGKHYQHIMRKLNVDWLYITLSQKQQCYRARITPKPYRMRFRTIKIKSPVDCQTESYQQWAKEYAKASERYAVVKFVKSIGLDFSTEPVIKFHDEACKAFEKSRLA</sequence>
<name>A0ABV2BZ39_9GAMM</name>
<reference evidence="1 2" key="1">
    <citation type="submission" date="2024-06" db="EMBL/GenBank/DDBJ databases">
        <authorList>
            <person name="Li F."/>
        </authorList>
    </citation>
    <scope>NUCLEOTIDE SEQUENCE [LARGE SCALE GENOMIC DNA]</scope>
    <source>
        <strain evidence="1 2">GXAS 311</strain>
    </source>
</reference>
<evidence type="ECO:0008006" key="3">
    <source>
        <dbReference type="Google" id="ProtNLM"/>
    </source>
</evidence>
<gene>
    <name evidence="1" type="ORF">ABVT43_18805</name>
</gene>
<dbReference type="EMBL" id="JBEVCJ010000039">
    <property type="protein sequence ID" value="MET1257202.1"/>
    <property type="molecule type" value="Genomic_DNA"/>
</dbReference>
<comment type="caution">
    <text evidence="1">The sequence shown here is derived from an EMBL/GenBank/DDBJ whole genome shotgun (WGS) entry which is preliminary data.</text>
</comment>
<organism evidence="1 2">
    <name type="scientific">Aliikangiella maris</name>
    <dbReference type="NCBI Taxonomy" id="3162458"/>
    <lineage>
        <taxon>Bacteria</taxon>
        <taxon>Pseudomonadati</taxon>
        <taxon>Pseudomonadota</taxon>
        <taxon>Gammaproteobacteria</taxon>
        <taxon>Oceanospirillales</taxon>
        <taxon>Pleioneaceae</taxon>
        <taxon>Aliikangiella</taxon>
    </lineage>
</organism>
<accession>A0ABV2BZ39</accession>
<evidence type="ECO:0000313" key="2">
    <source>
        <dbReference type="Proteomes" id="UP001548189"/>
    </source>
</evidence>
<keyword evidence="2" id="KW-1185">Reference proteome</keyword>
<dbReference type="Proteomes" id="UP001548189">
    <property type="component" value="Unassembled WGS sequence"/>
</dbReference>
<protein>
    <recommendedName>
        <fullName evidence="3">WYL domain-containing protein</fullName>
    </recommendedName>
</protein>